<comment type="caution">
    <text evidence="1">The sequence shown here is derived from an EMBL/GenBank/DDBJ whole genome shotgun (WGS) entry which is preliminary data.</text>
</comment>
<proteinExistence type="predicted"/>
<dbReference type="Proteomes" id="UP001143910">
    <property type="component" value="Unassembled WGS sequence"/>
</dbReference>
<gene>
    <name evidence="1" type="ORF">NQ176_g2943</name>
</gene>
<evidence type="ECO:0000313" key="2">
    <source>
        <dbReference type="Proteomes" id="UP001143910"/>
    </source>
</evidence>
<accession>A0ACC1NM01</accession>
<organism evidence="1 2">
    <name type="scientific">Zarea fungicola</name>
    <dbReference type="NCBI Taxonomy" id="93591"/>
    <lineage>
        <taxon>Eukaryota</taxon>
        <taxon>Fungi</taxon>
        <taxon>Dikarya</taxon>
        <taxon>Ascomycota</taxon>
        <taxon>Pezizomycotina</taxon>
        <taxon>Sordariomycetes</taxon>
        <taxon>Hypocreomycetidae</taxon>
        <taxon>Hypocreales</taxon>
        <taxon>Cordycipitaceae</taxon>
        <taxon>Zarea</taxon>
    </lineage>
</organism>
<dbReference type="EMBL" id="JANJQO010000240">
    <property type="protein sequence ID" value="KAJ2979939.1"/>
    <property type="molecule type" value="Genomic_DNA"/>
</dbReference>
<sequence length="237" mass="26882">MNLTDREQNVFLARLSGQAGRYGRTKDYIKKILETGVELNAEEQKLMSFAFSKLEHALRDSWHVVRTHEQDEEKKSDGGNAEIIAKYRADIEQELEALCDEVIGLVKNNITLNATTDETRIFCLKMTGDYNRYIAECATGERRAARLEAANEAYNAAVKFAQDKFDGGNPHRLSVIVNAAVFYHDYMNKKEYAIDMIESEVASTAEKFGDVPEDQETRAIMGILVANMEMWKAVDDH</sequence>
<keyword evidence="2" id="KW-1185">Reference proteome</keyword>
<protein>
    <submittedName>
        <fullName evidence="1">Uncharacterized protein</fullName>
    </submittedName>
</protein>
<name>A0ACC1NM01_9HYPO</name>
<evidence type="ECO:0000313" key="1">
    <source>
        <dbReference type="EMBL" id="KAJ2979939.1"/>
    </source>
</evidence>
<reference evidence="1" key="1">
    <citation type="submission" date="2022-08" db="EMBL/GenBank/DDBJ databases">
        <title>Genome Sequence of Lecanicillium fungicola.</title>
        <authorList>
            <person name="Buettner E."/>
        </authorList>
    </citation>
    <scope>NUCLEOTIDE SEQUENCE</scope>
    <source>
        <strain evidence="1">Babe33</strain>
    </source>
</reference>